<evidence type="ECO:0000313" key="2">
    <source>
        <dbReference type="EMBL" id="SEK32982.1"/>
    </source>
</evidence>
<evidence type="ECO:0000313" key="3">
    <source>
        <dbReference type="Proteomes" id="UP000199664"/>
    </source>
</evidence>
<dbReference type="RefSeq" id="WP_158673321.1">
    <property type="nucleotide sequence ID" value="NZ_FOAN01000001.1"/>
</dbReference>
<dbReference type="EMBL" id="FOAN01000001">
    <property type="protein sequence ID" value="SEK32982.1"/>
    <property type="molecule type" value="Genomic_DNA"/>
</dbReference>
<accession>A0A1H7G855</accession>
<proteinExistence type="predicted"/>
<reference evidence="3" key="1">
    <citation type="submission" date="2016-10" db="EMBL/GenBank/DDBJ databases">
        <authorList>
            <person name="Varghese N."/>
            <person name="Submissions S."/>
        </authorList>
    </citation>
    <scope>NUCLEOTIDE SEQUENCE [LARGE SCALE GENOMIC DNA]</scope>
    <source>
        <strain evidence="3">LMG 26383,CCUG 61248,R- 45681</strain>
    </source>
</reference>
<keyword evidence="1" id="KW-1133">Transmembrane helix</keyword>
<protein>
    <submittedName>
        <fullName evidence="2">Uncharacterized protein</fullName>
    </submittedName>
</protein>
<gene>
    <name evidence="2" type="ORF">SAMN04515666_101246</name>
</gene>
<dbReference type="AlphaFoldDB" id="A0A1H7G855"/>
<name>A0A1H7G855_9HYPH</name>
<organism evidence="2 3">
    <name type="scientific">Bosea lupini</name>
    <dbReference type="NCBI Taxonomy" id="1036779"/>
    <lineage>
        <taxon>Bacteria</taxon>
        <taxon>Pseudomonadati</taxon>
        <taxon>Pseudomonadota</taxon>
        <taxon>Alphaproteobacteria</taxon>
        <taxon>Hyphomicrobiales</taxon>
        <taxon>Boseaceae</taxon>
        <taxon>Bosea</taxon>
    </lineage>
</organism>
<evidence type="ECO:0000256" key="1">
    <source>
        <dbReference type="SAM" id="Phobius"/>
    </source>
</evidence>
<sequence length="53" mass="5211">MNSLVAASALFLAGGLSVVTMGAAPLQGVLNDFFWAGLALSGFLAIVGLEAAS</sequence>
<keyword evidence="1" id="KW-0472">Membrane</keyword>
<dbReference type="Proteomes" id="UP000199664">
    <property type="component" value="Unassembled WGS sequence"/>
</dbReference>
<keyword evidence="3" id="KW-1185">Reference proteome</keyword>
<keyword evidence="1" id="KW-0812">Transmembrane</keyword>
<feature type="transmembrane region" description="Helical" evidence="1">
    <location>
        <begin position="33"/>
        <end position="52"/>
    </location>
</feature>